<keyword evidence="3" id="KW-0479">Metal-binding</keyword>
<accession>A0A934S2M8</accession>
<dbReference type="InterPro" id="IPR017850">
    <property type="entry name" value="Alkaline_phosphatase_core_sf"/>
</dbReference>
<dbReference type="PANTHER" id="PTHR42693:SF42">
    <property type="entry name" value="ARYLSULFATASE G"/>
    <property type="match status" value="1"/>
</dbReference>
<gene>
    <name evidence="8" type="ORF">JIN87_17660</name>
</gene>
<organism evidence="8 9">
    <name type="scientific">Pelagicoccus mobilis</name>
    <dbReference type="NCBI Taxonomy" id="415221"/>
    <lineage>
        <taxon>Bacteria</taxon>
        <taxon>Pseudomonadati</taxon>
        <taxon>Verrucomicrobiota</taxon>
        <taxon>Opitutia</taxon>
        <taxon>Puniceicoccales</taxon>
        <taxon>Pelagicoccaceae</taxon>
        <taxon>Pelagicoccus</taxon>
    </lineage>
</organism>
<evidence type="ECO:0000256" key="3">
    <source>
        <dbReference type="ARBA" id="ARBA00022723"/>
    </source>
</evidence>
<comment type="cofactor">
    <cofactor evidence="1">
        <name>Ca(2+)</name>
        <dbReference type="ChEBI" id="CHEBI:29108"/>
    </cofactor>
</comment>
<dbReference type="InterPro" id="IPR050738">
    <property type="entry name" value="Sulfatase"/>
</dbReference>
<protein>
    <submittedName>
        <fullName evidence="8">Sulfatase-like hydrolase/transferase</fullName>
    </submittedName>
</protein>
<dbReference type="PANTHER" id="PTHR42693">
    <property type="entry name" value="ARYLSULFATASE FAMILY MEMBER"/>
    <property type="match status" value="1"/>
</dbReference>
<evidence type="ECO:0000313" key="8">
    <source>
        <dbReference type="EMBL" id="MBK1878712.1"/>
    </source>
</evidence>
<dbReference type="InterPro" id="IPR000917">
    <property type="entry name" value="Sulfatase_N"/>
</dbReference>
<dbReference type="GO" id="GO:0046872">
    <property type="term" value="F:metal ion binding"/>
    <property type="evidence" value="ECO:0007669"/>
    <property type="project" value="UniProtKB-KW"/>
</dbReference>
<evidence type="ECO:0000256" key="5">
    <source>
        <dbReference type="ARBA" id="ARBA00022801"/>
    </source>
</evidence>
<name>A0A934S2M8_9BACT</name>
<keyword evidence="5 8" id="KW-0378">Hydrolase</keyword>
<evidence type="ECO:0000256" key="4">
    <source>
        <dbReference type="ARBA" id="ARBA00022729"/>
    </source>
</evidence>
<dbReference type="Proteomes" id="UP000617628">
    <property type="component" value="Unassembled WGS sequence"/>
</dbReference>
<keyword evidence="4" id="KW-0732">Signal</keyword>
<evidence type="ECO:0000256" key="2">
    <source>
        <dbReference type="ARBA" id="ARBA00008779"/>
    </source>
</evidence>
<dbReference type="Gene3D" id="3.40.720.10">
    <property type="entry name" value="Alkaline Phosphatase, subunit A"/>
    <property type="match status" value="2"/>
</dbReference>
<evidence type="ECO:0000313" key="9">
    <source>
        <dbReference type="Proteomes" id="UP000617628"/>
    </source>
</evidence>
<dbReference type="AlphaFoldDB" id="A0A934S2M8"/>
<reference evidence="8" key="1">
    <citation type="submission" date="2021-01" db="EMBL/GenBank/DDBJ databases">
        <title>Modified the classification status of verrucomicrobia.</title>
        <authorList>
            <person name="Feng X."/>
        </authorList>
    </citation>
    <scope>NUCLEOTIDE SEQUENCE</scope>
    <source>
        <strain evidence="8">KCTC 13126</strain>
    </source>
</reference>
<evidence type="ECO:0000259" key="7">
    <source>
        <dbReference type="Pfam" id="PF00884"/>
    </source>
</evidence>
<dbReference type="GO" id="GO:0004065">
    <property type="term" value="F:arylsulfatase activity"/>
    <property type="evidence" value="ECO:0007669"/>
    <property type="project" value="TreeGrafter"/>
</dbReference>
<comment type="caution">
    <text evidence="8">The sequence shown here is derived from an EMBL/GenBank/DDBJ whole genome shotgun (WGS) entry which is preliminary data.</text>
</comment>
<evidence type="ECO:0000256" key="1">
    <source>
        <dbReference type="ARBA" id="ARBA00001913"/>
    </source>
</evidence>
<dbReference type="EMBL" id="JAENIL010000034">
    <property type="protein sequence ID" value="MBK1878712.1"/>
    <property type="molecule type" value="Genomic_DNA"/>
</dbReference>
<dbReference type="Pfam" id="PF00884">
    <property type="entry name" value="Sulfatase"/>
    <property type="match status" value="1"/>
</dbReference>
<proteinExistence type="inferred from homology"/>
<sequence length="470" mass="54307">MKRIVLFPRVLLLLLTLGTVNAAERLPHIVLLIGDDHGFPYFGFMGDEHVVTPAMDTLAEGGLLFTEAHVTTPYCRPSLRSMITGLHPVTYVQRKNQIVKERREMDPDWGSLNKTEKQMWKAVETANAMKSFDTLPKLLREKGYVSWQGGKWWENGYDSGHFDEGMTDGWDMKKFGTDDFFHEMMGSDGTELGRTTMAPLFDFIDRQQDKPMFIWYGPMLPHTPYDAPDKFKKFYEHKDISESAKQYYSNITWWDDGVSQLMDYMGERDLLENTLFIYLSDNGWEQDADVEYWYEGVTVYNDSKYSTGGFQGKGGNYDSSYRTPLIFYWKDKIHGTVNQSSLVSSLDLVPTILDIVGLENPEELPGRSLKPLLRGDSYDERTELIGYTDNQRSETSVMGEIAEKYYVRTHRWHFMYSATSGEKELYDVTVDYQAKRNLVEDYDHLVPGFMEKVEAWRAEMGMDGRVAIAE</sequence>
<keyword evidence="9" id="KW-1185">Reference proteome</keyword>
<keyword evidence="6" id="KW-0106">Calcium</keyword>
<evidence type="ECO:0000256" key="6">
    <source>
        <dbReference type="ARBA" id="ARBA00022837"/>
    </source>
</evidence>
<dbReference type="SUPFAM" id="SSF53649">
    <property type="entry name" value="Alkaline phosphatase-like"/>
    <property type="match status" value="1"/>
</dbReference>
<comment type="similarity">
    <text evidence="2">Belongs to the sulfatase family.</text>
</comment>
<dbReference type="RefSeq" id="WP_200356924.1">
    <property type="nucleotide sequence ID" value="NZ_JAENIL010000034.1"/>
</dbReference>
<feature type="domain" description="Sulfatase N-terminal" evidence="7">
    <location>
        <begin position="27"/>
        <end position="357"/>
    </location>
</feature>